<keyword evidence="1" id="KW-0732">Signal</keyword>
<evidence type="ECO:0000313" key="3">
    <source>
        <dbReference type="Proteomes" id="UP000769780"/>
    </source>
</evidence>
<dbReference type="PANTHER" id="PTHR43649">
    <property type="entry name" value="ARABINOSE-BINDING PROTEIN-RELATED"/>
    <property type="match status" value="1"/>
</dbReference>
<keyword evidence="3" id="KW-1185">Reference proteome</keyword>
<feature type="chain" id="PRO_5046938066" evidence="1">
    <location>
        <begin position="20"/>
        <end position="427"/>
    </location>
</feature>
<comment type="caution">
    <text evidence="2">The sequence shown here is derived from an EMBL/GenBank/DDBJ whole genome shotgun (WGS) entry which is preliminary data.</text>
</comment>
<proteinExistence type="predicted"/>
<dbReference type="InterPro" id="IPR050490">
    <property type="entry name" value="Bact_solute-bd_prot1"/>
</dbReference>
<reference evidence="2 3" key="1">
    <citation type="submission" date="2020-07" db="EMBL/GenBank/DDBJ databases">
        <title>Fungal Genomes of the International Space Station.</title>
        <authorList>
            <person name="Seuylemezian A."/>
            <person name="Singh N.K."/>
            <person name="Wood J."/>
            <person name="Venkateswaran K."/>
        </authorList>
    </citation>
    <scope>NUCLEOTIDE SEQUENCE [LARGE SCALE GENOMIC DNA]</scope>
    <source>
        <strain evidence="2 3">PL-B2</strain>
    </source>
</reference>
<dbReference type="SUPFAM" id="SSF53850">
    <property type="entry name" value="Periplasmic binding protein-like II"/>
    <property type="match status" value="1"/>
</dbReference>
<name>A0ABS7K528_9BACI</name>
<evidence type="ECO:0000313" key="2">
    <source>
        <dbReference type="EMBL" id="MBY0097220.1"/>
    </source>
</evidence>
<accession>A0ABS7K528</accession>
<gene>
    <name evidence="2" type="ORF">H0185_10490</name>
</gene>
<dbReference type="EMBL" id="JACWFH010000012">
    <property type="protein sequence ID" value="MBY0097220.1"/>
    <property type="molecule type" value="Genomic_DNA"/>
</dbReference>
<sequence>MKKISKWLALVVTVFLVLAGCSGGGDSSEKSGKGENGKVQISFINGFTGGDGAYMKKITDAFNASQDKYEVVELQEKDHYTKFKSGNYDLVVIHGNNLETYKQDGLIQDITPVLEKAGISEADFHQAGIDAVKLDDAMYAVPLDIHPLTMFYNKEFVKEAPKTYEDLVKLNGELQAQSKDLYALGVPSSGLVEFYMLMIAAQNGIDIDKDGYMNFAQPEYADALMQFHDMIWKDKVSPAGLGLDGEFQTFMKEAQEGKAYQTAVALTGPWFYGGAKEKYADNLGVAPIPQIGSQAGAYGNSHTIALPTNVKDEEKLAGIAEYLKFMYTPENLINWADGGQAPVHLATLEKISADQDTYQIAYQNSQQFDDYVSAPQVYQFGEQMRYMNESVFSKLVTTEKITKDDLMKELEQATEMAKQIAATAPQQ</sequence>
<organism evidence="2 3">
    <name type="scientific">Mesobacillus maritimus</name>
    <dbReference type="NCBI Taxonomy" id="1643336"/>
    <lineage>
        <taxon>Bacteria</taxon>
        <taxon>Bacillati</taxon>
        <taxon>Bacillota</taxon>
        <taxon>Bacilli</taxon>
        <taxon>Bacillales</taxon>
        <taxon>Bacillaceae</taxon>
        <taxon>Mesobacillus</taxon>
    </lineage>
</organism>
<feature type="signal peptide" evidence="1">
    <location>
        <begin position="1"/>
        <end position="19"/>
    </location>
</feature>
<dbReference type="Gene3D" id="3.40.190.10">
    <property type="entry name" value="Periplasmic binding protein-like II"/>
    <property type="match status" value="1"/>
</dbReference>
<dbReference type="Proteomes" id="UP000769780">
    <property type="component" value="Unassembled WGS sequence"/>
</dbReference>
<dbReference type="PROSITE" id="PS51257">
    <property type="entry name" value="PROKAR_LIPOPROTEIN"/>
    <property type="match status" value="1"/>
</dbReference>
<evidence type="ECO:0000256" key="1">
    <source>
        <dbReference type="SAM" id="SignalP"/>
    </source>
</evidence>
<dbReference type="RefSeq" id="WP_221873448.1">
    <property type="nucleotide sequence ID" value="NZ_JACWFH010000012.1"/>
</dbReference>
<dbReference type="PANTHER" id="PTHR43649:SF12">
    <property type="entry name" value="DIACETYLCHITOBIOSE BINDING PROTEIN DASA"/>
    <property type="match status" value="1"/>
</dbReference>
<protein>
    <submittedName>
        <fullName evidence="2">ABC transporter substrate-binding protein</fullName>
    </submittedName>
</protein>